<keyword evidence="4" id="KW-1185">Reference proteome</keyword>
<dbReference type="SUPFAM" id="SSF54001">
    <property type="entry name" value="Cysteine proteinases"/>
    <property type="match status" value="1"/>
</dbReference>
<dbReference type="AlphaFoldDB" id="A0A9W9ZSM9"/>
<dbReference type="GO" id="GO:0016579">
    <property type="term" value="P:protein deubiquitination"/>
    <property type="evidence" value="ECO:0007669"/>
    <property type="project" value="InterPro"/>
</dbReference>
<dbReference type="EC" id="3.4.19.12" evidence="3"/>
<dbReference type="PROSITE" id="PS50235">
    <property type="entry name" value="USP_3"/>
    <property type="match status" value="1"/>
</dbReference>
<proteinExistence type="predicted"/>
<sequence length="515" mass="58066">MKHLELDYNENKENCEHLVQRRNYLILAAKPLDFMETFRKQNPLFEDNLQHDAQEFLCSLLVNLQDAENEIKKRVEDAAKLCNRNTDVENFPAKKSSSDEKSQCCSPLEDLFHGRLLHQTKCMTCEDAKKRFEHFQDISVPVQKEPKVYDAKKAHTFSPTPKKGQNSQSLSWALSQFATVEHLSGENKYFCENCLTHTEAEISTYFDKLPRILIIHLKRFTANRLSGFLSGSVSKITSNLETPMELSVKEWCSKSCPLANPMYHLFGIVMHSGMTSCSGHYQAYVKVLTPNIADVNNNKQPNHHDNTQGSPSGNDNKVNNNIESSEECESQSANANPVGSNTFSRDDKSSEINQISNLQNSAEKVKTTCISGITNTSTSLGNIQQRKKPKWKNVDEENNGDLPVAGENQRHHSTPTSSFPGKSLNKIQSFQYHGATSSRSAIRQLNFQDSNGQLDQAKECQNATNTNADTQTFQWIHFDDAEVVILEESDVSTLLSSSESSFTSPYLLFYKLVEP</sequence>
<feature type="domain" description="USP" evidence="2">
    <location>
        <begin position="1"/>
        <end position="513"/>
    </location>
</feature>
<dbReference type="PANTHER" id="PTHR24006">
    <property type="entry name" value="UBIQUITIN CARBOXYL-TERMINAL HYDROLASE"/>
    <property type="match status" value="1"/>
</dbReference>
<dbReference type="GO" id="GO:0005634">
    <property type="term" value="C:nucleus"/>
    <property type="evidence" value="ECO:0007669"/>
    <property type="project" value="TreeGrafter"/>
</dbReference>
<dbReference type="Gene3D" id="3.90.70.10">
    <property type="entry name" value="Cysteine proteinases"/>
    <property type="match status" value="1"/>
</dbReference>
<evidence type="ECO:0000256" key="1">
    <source>
        <dbReference type="SAM" id="MobiDB-lite"/>
    </source>
</evidence>
<feature type="compositionally biased region" description="Polar residues" evidence="1">
    <location>
        <begin position="307"/>
        <end position="318"/>
    </location>
</feature>
<dbReference type="Proteomes" id="UP001163046">
    <property type="component" value="Unassembled WGS sequence"/>
</dbReference>
<comment type="caution">
    <text evidence="3">The sequence shown here is derived from an EMBL/GenBank/DDBJ whole genome shotgun (WGS) entry which is preliminary data.</text>
</comment>
<dbReference type="PANTHER" id="PTHR24006:SF905">
    <property type="entry name" value="UBIQUITIN CARBOXYL-TERMINAL HYDROLASE 1"/>
    <property type="match status" value="1"/>
</dbReference>
<dbReference type="InterPro" id="IPR038765">
    <property type="entry name" value="Papain-like_cys_pep_sf"/>
</dbReference>
<organism evidence="3 4">
    <name type="scientific">Desmophyllum pertusum</name>
    <dbReference type="NCBI Taxonomy" id="174260"/>
    <lineage>
        <taxon>Eukaryota</taxon>
        <taxon>Metazoa</taxon>
        <taxon>Cnidaria</taxon>
        <taxon>Anthozoa</taxon>
        <taxon>Hexacorallia</taxon>
        <taxon>Scleractinia</taxon>
        <taxon>Caryophylliina</taxon>
        <taxon>Caryophylliidae</taxon>
        <taxon>Desmophyllum</taxon>
    </lineage>
</organism>
<dbReference type="PROSITE" id="PS00973">
    <property type="entry name" value="USP_2"/>
    <property type="match status" value="1"/>
</dbReference>
<feature type="compositionally biased region" description="Polar residues" evidence="1">
    <location>
        <begin position="373"/>
        <end position="384"/>
    </location>
</feature>
<dbReference type="OrthoDB" id="10062454at2759"/>
<dbReference type="InterPro" id="IPR018200">
    <property type="entry name" value="USP_CS"/>
</dbReference>
<dbReference type="EMBL" id="MU825877">
    <property type="protein sequence ID" value="KAJ7386288.1"/>
    <property type="molecule type" value="Genomic_DNA"/>
</dbReference>
<feature type="region of interest" description="Disordered" evidence="1">
    <location>
        <begin position="294"/>
        <end position="349"/>
    </location>
</feature>
<dbReference type="InterPro" id="IPR001394">
    <property type="entry name" value="Peptidase_C19_UCH"/>
</dbReference>
<dbReference type="Pfam" id="PF00443">
    <property type="entry name" value="UCH"/>
    <property type="match status" value="1"/>
</dbReference>
<reference evidence="3" key="1">
    <citation type="submission" date="2023-01" db="EMBL/GenBank/DDBJ databases">
        <title>Genome assembly of the deep-sea coral Lophelia pertusa.</title>
        <authorList>
            <person name="Herrera S."/>
            <person name="Cordes E."/>
        </authorList>
    </citation>
    <scope>NUCLEOTIDE SEQUENCE</scope>
    <source>
        <strain evidence="3">USNM1676648</strain>
        <tissue evidence="3">Polyp</tissue>
    </source>
</reference>
<accession>A0A9W9ZSM9</accession>
<protein>
    <submittedName>
        <fullName evidence="3">Universal stress protein</fullName>
        <ecNumber evidence="3">3.4.19.12</ecNumber>
    </submittedName>
</protein>
<gene>
    <name evidence="3" type="primary">USP1</name>
    <name evidence="3" type="ORF">OS493_010694</name>
</gene>
<dbReference type="InterPro" id="IPR028889">
    <property type="entry name" value="USP"/>
</dbReference>
<evidence type="ECO:0000313" key="3">
    <source>
        <dbReference type="EMBL" id="KAJ7386288.1"/>
    </source>
</evidence>
<dbReference type="GO" id="GO:0004843">
    <property type="term" value="F:cysteine-type deubiquitinase activity"/>
    <property type="evidence" value="ECO:0007669"/>
    <property type="project" value="UniProtKB-EC"/>
</dbReference>
<feature type="region of interest" description="Disordered" evidence="1">
    <location>
        <begin position="373"/>
        <end position="422"/>
    </location>
</feature>
<name>A0A9W9ZSM9_9CNID</name>
<evidence type="ECO:0000259" key="2">
    <source>
        <dbReference type="PROSITE" id="PS50235"/>
    </source>
</evidence>
<keyword evidence="3" id="KW-0378">Hydrolase</keyword>
<evidence type="ECO:0000313" key="4">
    <source>
        <dbReference type="Proteomes" id="UP001163046"/>
    </source>
</evidence>
<dbReference type="GO" id="GO:0005829">
    <property type="term" value="C:cytosol"/>
    <property type="evidence" value="ECO:0007669"/>
    <property type="project" value="TreeGrafter"/>
</dbReference>
<dbReference type="InterPro" id="IPR050164">
    <property type="entry name" value="Peptidase_C19"/>
</dbReference>